<evidence type="ECO:0000313" key="4">
    <source>
        <dbReference type="EMBL" id="PAK87173.1"/>
    </source>
</evidence>
<organism evidence="4 5">
    <name type="scientific">Lactococcus lactis</name>
    <dbReference type="NCBI Taxonomy" id="1358"/>
    <lineage>
        <taxon>Bacteria</taxon>
        <taxon>Bacillati</taxon>
        <taxon>Bacillota</taxon>
        <taxon>Bacilli</taxon>
        <taxon>Lactobacillales</taxon>
        <taxon>Streptococcaceae</taxon>
        <taxon>Lactococcus</taxon>
    </lineage>
</organism>
<dbReference type="InterPro" id="IPR015421">
    <property type="entry name" value="PyrdxlP-dep_Trfase_major"/>
</dbReference>
<dbReference type="EMBL" id="NCWV01000120">
    <property type="protein sequence ID" value="PAK87173.1"/>
    <property type="molecule type" value="Genomic_DNA"/>
</dbReference>
<dbReference type="GO" id="GO:0004372">
    <property type="term" value="F:glycine hydroxymethyltransferase activity"/>
    <property type="evidence" value="ECO:0007669"/>
    <property type="project" value="TreeGrafter"/>
</dbReference>
<gene>
    <name evidence="4" type="primary">glyA</name>
    <name evidence="4" type="ORF">B8W88_13980</name>
</gene>
<dbReference type="InterPro" id="IPR015424">
    <property type="entry name" value="PyrdxlP-dep_Trfase"/>
</dbReference>
<evidence type="ECO:0000313" key="5">
    <source>
        <dbReference type="Proteomes" id="UP000215635"/>
    </source>
</evidence>
<dbReference type="GO" id="GO:0046653">
    <property type="term" value="P:tetrahydrofolate metabolic process"/>
    <property type="evidence" value="ECO:0007669"/>
    <property type="project" value="TreeGrafter"/>
</dbReference>
<dbReference type="Proteomes" id="UP000215635">
    <property type="component" value="Unassembled WGS sequence"/>
</dbReference>
<feature type="non-terminal residue" evidence="4">
    <location>
        <position position="101"/>
    </location>
</feature>
<dbReference type="InterPro" id="IPR039429">
    <property type="entry name" value="SHMT-like_dom"/>
</dbReference>
<proteinExistence type="predicted"/>
<accession>A0AAX0PXP0</accession>
<keyword evidence="2" id="KW-0663">Pyridoxal phosphate</keyword>
<dbReference type="GO" id="GO:0019264">
    <property type="term" value="P:glycine biosynthetic process from serine"/>
    <property type="evidence" value="ECO:0007669"/>
    <property type="project" value="TreeGrafter"/>
</dbReference>
<dbReference type="Pfam" id="PF00464">
    <property type="entry name" value="SHMT"/>
    <property type="match status" value="1"/>
</dbReference>
<sequence>ANVQPHSGSQANQEVYAAFLKPGDRILGMGLDAGGHLSHGAKVSFSGKLYDSFSYGLDPKTQLIDYDEVDRIAQIVQPKLIIAGASAYSRIIDWQKFRDIA</sequence>
<name>A0AAX0PXP0_9LACT</name>
<evidence type="ECO:0000256" key="2">
    <source>
        <dbReference type="ARBA" id="ARBA00022898"/>
    </source>
</evidence>
<dbReference type="GO" id="GO:0030170">
    <property type="term" value="F:pyridoxal phosphate binding"/>
    <property type="evidence" value="ECO:0007669"/>
    <property type="project" value="TreeGrafter"/>
</dbReference>
<comment type="caution">
    <text evidence="4">The sequence shown here is derived from an EMBL/GenBank/DDBJ whole genome shotgun (WGS) entry which is preliminary data.</text>
</comment>
<feature type="domain" description="Serine hydroxymethyltransferase-like" evidence="3">
    <location>
        <begin position="1"/>
        <end position="101"/>
    </location>
</feature>
<reference evidence="4 5" key="1">
    <citation type="submission" date="2017-04" db="EMBL/GenBank/DDBJ databases">
        <title>Kefir bacterial isolates.</title>
        <authorList>
            <person name="Kim Y."/>
            <person name="Blasche S."/>
            <person name="Patil K.R."/>
        </authorList>
    </citation>
    <scope>NUCLEOTIDE SEQUENCE [LARGE SCALE GENOMIC DNA]</scope>
    <source>
        <strain evidence="4 5">OG2</strain>
    </source>
</reference>
<dbReference type="Gene3D" id="3.40.640.10">
    <property type="entry name" value="Type I PLP-dependent aspartate aminotransferase-like (Major domain)"/>
    <property type="match status" value="1"/>
</dbReference>
<comment type="cofactor">
    <cofactor evidence="1">
        <name>pyridoxal 5'-phosphate</name>
        <dbReference type="ChEBI" id="CHEBI:597326"/>
    </cofactor>
</comment>
<dbReference type="InterPro" id="IPR049943">
    <property type="entry name" value="Ser_HO-MeTrfase-like"/>
</dbReference>
<dbReference type="PANTHER" id="PTHR11680:SF50">
    <property type="entry name" value="SERINE HYDROXYMETHYLTRANSFERASE"/>
    <property type="match status" value="1"/>
</dbReference>
<evidence type="ECO:0000259" key="3">
    <source>
        <dbReference type="Pfam" id="PF00464"/>
    </source>
</evidence>
<dbReference type="GO" id="GO:0005829">
    <property type="term" value="C:cytosol"/>
    <property type="evidence" value="ECO:0007669"/>
    <property type="project" value="TreeGrafter"/>
</dbReference>
<dbReference type="PANTHER" id="PTHR11680">
    <property type="entry name" value="SERINE HYDROXYMETHYLTRANSFERASE"/>
    <property type="match status" value="1"/>
</dbReference>
<dbReference type="SUPFAM" id="SSF53383">
    <property type="entry name" value="PLP-dependent transferases"/>
    <property type="match status" value="1"/>
</dbReference>
<feature type="non-terminal residue" evidence="4">
    <location>
        <position position="1"/>
    </location>
</feature>
<protein>
    <submittedName>
        <fullName evidence="4">Serine hydroxymethyltransferase</fullName>
    </submittedName>
</protein>
<evidence type="ECO:0000256" key="1">
    <source>
        <dbReference type="ARBA" id="ARBA00001933"/>
    </source>
</evidence>
<dbReference type="AlphaFoldDB" id="A0AAX0PXP0"/>